<protein>
    <recommendedName>
        <fullName evidence="2">DUF4097 domain-containing protein</fullName>
    </recommendedName>
</protein>
<keyword evidence="1" id="KW-0472">Membrane</keyword>
<dbReference type="InterPro" id="IPR025164">
    <property type="entry name" value="Toastrack_DUF4097"/>
</dbReference>
<proteinExistence type="predicted"/>
<keyword evidence="1" id="KW-0812">Transmembrane</keyword>
<sequence>MSSSIPSVLEPVKDQKHLLPLENTTTPSQKKPRSVFRVFLAVLVLLALSSLFFSRNLHTCSRSSASLSGHKQQHKSYYKKYTSFHLSRPLPTQQSGENNPGFKNYFDFNKRQSPTSALSQNYDPADYTRLFVYSSIDSLVNITFGYAQDDSSLISFAAQAVQPQDPASQVDLSFVTNERQGVTLYVNPLSPSVTTGFLNAGSVVNVNITLPRSLTLLTSFIVYVENMALGVGNTVNGNAIDALNINYKSGSFDISGLNATSASISSTDSDIYANLTVNSVLNLQSVSGNIGSFVNFANPSNSTVQVTTKSGNVTLAVLSDSFSSGTFDLDTISGSVSVYKNPDVNGELSADLSSAAHVNGTFNIDSKSDIPSLANSVNVDINSGIASLLFF</sequence>
<reference evidence="3 4" key="1">
    <citation type="journal article" date="2018" name="MBio">
        <title>Comparative Genomics Reveals the Core Gene Toolbox for the Fungus-Insect Symbiosis.</title>
        <authorList>
            <person name="Wang Y."/>
            <person name="Stata M."/>
            <person name="Wang W."/>
            <person name="Stajich J.E."/>
            <person name="White M.M."/>
            <person name="Moncalvo J.M."/>
        </authorList>
    </citation>
    <scope>NUCLEOTIDE SEQUENCE [LARGE SCALE GENOMIC DNA]</scope>
    <source>
        <strain evidence="3 4">SC-DP-2</strain>
    </source>
</reference>
<dbReference type="OrthoDB" id="5536144at2759"/>
<keyword evidence="1" id="KW-1133">Transmembrane helix</keyword>
<feature type="domain" description="DUF4097" evidence="2">
    <location>
        <begin position="239"/>
        <end position="347"/>
    </location>
</feature>
<name>A0A2T9ZHZ8_9FUNG</name>
<dbReference type="Proteomes" id="UP000245609">
    <property type="component" value="Unassembled WGS sequence"/>
</dbReference>
<dbReference type="Pfam" id="PF13349">
    <property type="entry name" value="DUF4097"/>
    <property type="match status" value="1"/>
</dbReference>
<feature type="transmembrane region" description="Helical" evidence="1">
    <location>
        <begin position="35"/>
        <end position="53"/>
    </location>
</feature>
<evidence type="ECO:0000256" key="1">
    <source>
        <dbReference type="SAM" id="Phobius"/>
    </source>
</evidence>
<evidence type="ECO:0000313" key="4">
    <source>
        <dbReference type="Proteomes" id="UP000245609"/>
    </source>
</evidence>
<comment type="caution">
    <text evidence="3">The sequence shown here is derived from an EMBL/GenBank/DDBJ whole genome shotgun (WGS) entry which is preliminary data.</text>
</comment>
<evidence type="ECO:0000313" key="3">
    <source>
        <dbReference type="EMBL" id="PVV04233.1"/>
    </source>
</evidence>
<keyword evidence="4" id="KW-1185">Reference proteome</keyword>
<dbReference type="AlphaFoldDB" id="A0A2T9ZHZ8"/>
<organism evidence="3 4">
    <name type="scientific">Smittium megazygosporum</name>
    <dbReference type="NCBI Taxonomy" id="133381"/>
    <lineage>
        <taxon>Eukaryota</taxon>
        <taxon>Fungi</taxon>
        <taxon>Fungi incertae sedis</taxon>
        <taxon>Zoopagomycota</taxon>
        <taxon>Kickxellomycotina</taxon>
        <taxon>Harpellomycetes</taxon>
        <taxon>Harpellales</taxon>
        <taxon>Legeriomycetaceae</taxon>
        <taxon>Smittium</taxon>
    </lineage>
</organism>
<accession>A0A2T9ZHZ8</accession>
<gene>
    <name evidence="3" type="ORF">BB560_001270</name>
</gene>
<dbReference type="EMBL" id="MBFS01000146">
    <property type="protein sequence ID" value="PVV04233.1"/>
    <property type="molecule type" value="Genomic_DNA"/>
</dbReference>
<evidence type="ECO:0000259" key="2">
    <source>
        <dbReference type="Pfam" id="PF13349"/>
    </source>
</evidence>